<comment type="catalytic activity">
    <reaction evidence="12">
        <text>L-homoserine + NADP(+) = L-aspartate 4-semialdehyde + NADPH + H(+)</text>
        <dbReference type="Rhea" id="RHEA:15761"/>
        <dbReference type="ChEBI" id="CHEBI:15378"/>
        <dbReference type="ChEBI" id="CHEBI:57476"/>
        <dbReference type="ChEBI" id="CHEBI:57783"/>
        <dbReference type="ChEBI" id="CHEBI:58349"/>
        <dbReference type="ChEBI" id="CHEBI:537519"/>
        <dbReference type="EC" id="1.1.1.3"/>
    </reaction>
    <physiologicalReaction direction="right-to-left" evidence="12">
        <dbReference type="Rhea" id="RHEA:15763"/>
    </physiologicalReaction>
</comment>
<dbReference type="SUPFAM" id="SSF51735">
    <property type="entry name" value="NAD(P)-binding Rossmann-fold domains"/>
    <property type="match status" value="1"/>
</dbReference>
<keyword evidence="10 14" id="KW-0560">Oxidoreductase</keyword>
<dbReference type="GO" id="GO:0009088">
    <property type="term" value="P:threonine biosynthetic process"/>
    <property type="evidence" value="ECO:0007669"/>
    <property type="project" value="UniProtKB-UniPathway"/>
</dbReference>
<keyword evidence="9 14" id="KW-0521">NADP</keyword>
<dbReference type="InterPro" id="IPR019811">
    <property type="entry name" value="HDH_CS"/>
</dbReference>
<comment type="cofactor">
    <cofactor evidence="1">
        <name>a metal cation</name>
        <dbReference type="ChEBI" id="CHEBI:25213"/>
    </cofactor>
</comment>
<evidence type="ECO:0000256" key="4">
    <source>
        <dbReference type="ARBA" id="ARBA00006753"/>
    </source>
</evidence>
<dbReference type="EC" id="1.1.1.3" evidence="5 14"/>
<dbReference type="SUPFAM" id="SSF55347">
    <property type="entry name" value="Glyceraldehyde-3-phosphate dehydrogenase-like, C-terminal domain"/>
    <property type="match status" value="1"/>
</dbReference>
<comment type="function">
    <text evidence="13">Catalyzes the conversion of L-aspartate-beta-semialdehyde (L-Asa) to L-homoserine (L-Hse), the third step in the biosynthesis of amino acids that derive from aspartate (the aspartate family of amino acids), including methioinine and threonine, the latter of which is a precursor to isoleucine; production of homoserine leads to a branch-point in the pathway as it can either be O-phosphorylated for processing to threonine, or O-acylated for processing to methionine.</text>
</comment>
<accession>A0A139ABI0</accession>
<evidence type="ECO:0000259" key="20">
    <source>
        <dbReference type="Pfam" id="PF03447"/>
    </source>
</evidence>
<comment type="pathway">
    <text evidence="2 17">Amino-acid biosynthesis; L-threonine biosynthesis; L-threonine from L-aspartate: step 3/5.</text>
</comment>
<gene>
    <name evidence="21" type="ORF">M427DRAFT_58023</name>
</gene>
<evidence type="ECO:0000256" key="3">
    <source>
        <dbReference type="ARBA" id="ARBA00005062"/>
    </source>
</evidence>
<dbReference type="UniPathway" id="UPA00051">
    <property type="reaction ID" value="UER00465"/>
</dbReference>
<dbReference type="GO" id="GO:0009090">
    <property type="term" value="P:homoserine biosynthetic process"/>
    <property type="evidence" value="ECO:0007669"/>
    <property type="project" value="EnsemblFungi"/>
</dbReference>
<evidence type="ECO:0000256" key="14">
    <source>
        <dbReference type="PIRNR" id="PIRNR036497"/>
    </source>
</evidence>
<dbReference type="PANTHER" id="PTHR43070">
    <property type="match status" value="1"/>
</dbReference>
<dbReference type="PIRSF" id="PIRSF036497">
    <property type="entry name" value="HDH_short"/>
    <property type="match status" value="1"/>
</dbReference>
<evidence type="ECO:0000256" key="6">
    <source>
        <dbReference type="ARBA" id="ARBA00013376"/>
    </source>
</evidence>
<dbReference type="InterPro" id="IPR011147">
    <property type="entry name" value="Bifunc_Aspkin/hSer_DH"/>
</dbReference>
<dbReference type="Gene3D" id="3.40.50.720">
    <property type="entry name" value="NAD(P)-binding Rossmann-like Domain"/>
    <property type="match status" value="1"/>
</dbReference>
<organism evidence="21 22">
    <name type="scientific">Gonapodya prolifera (strain JEL478)</name>
    <name type="common">Monoblepharis prolifera</name>
    <dbReference type="NCBI Taxonomy" id="1344416"/>
    <lineage>
        <taxon>Eukaryota</taxon>
        <taxon>Fungi</taxon>
        <taxon>Fungi incertae sedis</taxon>
        <taxon>Chytridiomycota</taxon>
        <taxon>Chytridiomycota incertae sedis</taxon>
        <taxon>Monoblepharidomycetes</taxon>
        <taxon>Monoblepharidales</taxon>
        <taxon>Gonapodyaceae</taxon>
        <taxon>Gonapodya</taxon>
    </lineage>
</organism>
<dbReference type="InterPro" id="IPR036291">
    <property type="entry name" value="NAD(P)-bd_dom_sf"/>
</dbReference>
<dbReference type="STRING" id="1344416.A0A139ABI0"/>
<dbReference type="UniPathway" id="UPA00050">
    <property type="reaction ID" value="UER00063"/>
</dbReference>
<dbReference type="GO" id="GO:0004412">
    <property type="term" value="F:homoserine dehydrogenase activity"/>
    <property type="evidence" value="ECO:0007669"/>
    <property type="project" value="UniProtKB-EC"/>
</dbReference>
<dbReference type="GO" id="GO:0009086">
    <property type="term" value="P:methionine biosynthetic process"/>
    <property type="evidence" value="ECO:0007669"/>
    <property type="project" value="UniProtKB-KW"/>
</dbReference>
<evidence type="ECO:0000259" key="19">
    <source>
        <dbReference type="Pfam" id="PF00742"/>
    </source>
</evidence>
<feature type="domain" description="Homoserine dehydrogenase catalytic" evidence="19">
    <location>
        <begin position="155"/>
        <end position="360"/>
    </location>
</feature>
<evidence type="ECO:0000313" key="21">
    <source>
        <dbReference type="EMBL" id="KXS14029.1"/>
    </source>
</evidence>
<feature type="binding site" evidence="16">
    <location>
        <position position="115"/>
    </location>
    <ligand>
        <name>NADPH</name>
        <dbReference type="ChEBI" id="CHEBI:57783"/>
    </ligand>
</feature>
<dbReference type="InterPro" id="IPR022697">
    <property type="entry name" value="HDH_short"/>
</dbReference>
<evidence type="ECO:0000256" key="13">
    <source>
        <dbReference type="ARBA" id="ARBA00059589"/>
    </source>
</evidence>
<dbReference type="Proteomes" id="UP000070544">
    <property type="component" value="Unassembled WGS sequence"/>
</dbReference>
<evidence type="ECO:0000256" key="9">
    <source>
        <dbReference type="ARBA" id="ARBA00022857"/>
    </source>
</evidence>
<reference evidence="21 22" key="1">
    <citation type="journal article" date="2015" name="Genome Biol. Evol.">
        <title>Phylogenomic analyses indicate that early fungi evolved digesting cell walls of algal ancestors of land plants.</title>
        <authorList>
            <person name="Chang Y."/>
            <person name="Wang S."/>
            <person name="Sekimoto S."/>
            <person name="Aerts A.L."/>
            <person name="Choi C."/>
            <person name="Clum A."/>
            <person name="LaButti K.M."/>
            <person name="Lindquist E.A."/>
            <person name="Yee Ngan C."/>
            <person name="Ohm R.A."/>
            <person name="Salamov A.A."/>
            <person name="Grigoriev I.V."/>
            <person name="Spatafora J.W."/>
            <person name="Berbee M.L."/>
        </authorList>
    </citation>
    <scope>NUCLEOTIDE SEQUENCE [LARGE SCALE GENOMIC DNA]</scope>
    <source>
        <strain evidence="21 22">JEL478</strain>
    </source>
</reference>
<keyword evidence="22" id="KW-1185">Reference proteome</keyword>
<dbReference type="InterPro" id="IPR005106">
    <property type="entry name" value="Asp/hSer_DH_NAD-bd"/>
</dbReference>
<evidence type="ECO:0000256" key="15">
    <source>
        <dbReference type="PIRSR" id="PIRSR036497-1"/>
    </source>
</evidence>
<dbReference type="OrthoDB" id="67851at2759"/>
<evidence type="ECO:0000256" key="17">
    <source>
        <dbReference type="RuleBase" id="RU000579"/>
    </source>
</evidence>
<dbReference type="PROSITE" id="PS01042">
    <property type="entry name" value="HOMOSER_DHGENASE"/>
    <property type="match status" value="1"/>
</dbReference>
<feature type="active site" description="Proton donor" evidence="15">
    <location>
        <position position="230"/>
    </location>
</feature>
<evidence type="ECO:0000256" key="2">
    <source>
        <dbReference type="ARBA" id="ARBA00005056"/>
    </source>
</evidence>
<evidence type="ECO:0000256" key="5">
    <source>
        <dbReference type="ARBA" id="ARBA00013213"/>
    </source>
</evidence>
<evidence type="ECO:0000256" key="8">
    <source>
        <dbReference type="ARBA" id="ARBA00022697"/>
    </source>
</evidence>
<keyword evidence="8 14" id="KW-0791">Threonine biosynthesis</keyword>
<sequence length="377" mass="40935">MVFIGFIGPGGIGSEVLRQLQVYNTRNAHALPVVAILDIKNLLLHTPTPDSRGIDLDTWKDTLYKAPENGLLDGLVEHMKKHQPAVLVDCTASQHIASLYPSFLRSGFHIVTPNKKAFSGDLSLFREIRELTHPTPGRARYPMCYHESSVGAGLPLIQTLNDLVRTGDKITRIEGIFSGTLSYIFNNFSPVQPSAAGPPTFSSIVRTAKQLGYTEPDPRDDLNGLDVARKVVIVGRLAGHDLELGSLSVENIVPEELRGVKTADEFLGRLPDHDAYFKGVAQEAGKEGKVLRYVGVFDAKEGSGVKLMRYPTSHPFASLQGSDNIVAIYTEWSFPKNPLIIIGAGAGAPVTAFGIFSDILKIQDRVGYAGETTVSSL</sequence>
<dbReference type="InterPro" id="IPR001342">
    <property type="entry name" value="HDH_cat"/>
</dbReference>
<proteinExistence type="inferred from homology"/>
<dbReference type="Pfam" id="PF00742">
    <property type="entry name" value="Homoserine_dh"/>
    <property type="match status" value="1"/>
</dbReference>
<keyword evidence="11 14" id="KW-0486">Methionine biosynthesis</keyword>
<evidence type="ECO:0000313" key="22">
    <source>
        <dbReference type="Proteomes" id="UP000070544"/>
    </source>
</evidence>
<dbReference type="PANTHER" id="PTHR43070:SF5">
    <property type="entry name" value="HOMOSERINE DEHYDROGENASE"/>
    <property type="match status" value="1"/>
</dbReference>
<feature type="domain" description="Aspartate/homoserine dehydrogenase NAD-binding" evidence="20">
    <location>
        <begin position="8"/>
        <end position="133"/>
    </location>
</feature>
<evidence type="ECO:0000256" key="1">
    <source>
        <dbReference type="ARBA" id="ARBA00001920"/>
    </source>
</evidence>
<evidence type="ECO:0000256" key="10">
    <source>
        <dbReference type="ARBA" id="ARBA00023002"/>
    </source>
</evidence>
<feature type="binding site" evidence="16">
    <location>
        <position position="215"/>
    </location>
    <ligand>
        <name>L-homoserine</name>
        <dbReference type="ChEBI" id="CHEBI:57476"/>
    </ligand>
</feature>
<evidence type="ECO:0000256" key="16">
    <source>
        <dbReference type="PIRSR" id="PIRSR036497-2"/>
    </source>
</evidence>
<keyword evidence="7 14" id="KW-0028">Amino-acid biosynthesis</keyword>
<dbReference type="OMA" id="CEYLQKA"/>
<comment type="similarity">
    <text evidence="4 14 18">Belongs to the homoserine dehydrogenase family.</text>
</comment>
<protein>
    <recommendedName>
        <fullName evidence="6 14">Homoserine dehydrogenase</fullName>
        <shortName evidence="14">HDH</shortName>
        <ecNumber evidence="5 14">1.1.1.3</ecNumber>
    </recommendedName>
</protein>
<dbReference type="Gene3D" id="3.30.360.10">
    <property type="entry name" value="Dihydrodipicolinate Reductase, domain 2"/>
    <property type="match status" value="1"/>
</dbReference>
<name>A0A139ABI0_GONPJ</name>
<feature type="binding site" evidence="16">
    <location>
        <begin position="8"/>
        <end position="13"/>
    </location>
    <ligand>
        <name>NADP(+)</name>
        <dbReference type="ChEBI" id="CHEBI:58349"/>
    </ligand>
</feature>
<feature type="binding site" evidence="16">
    <location>
        <position position="91"/>
    </location>
    <ligand>
        <name>NADPH</name>
        <dbReference type="ChEBI" id="CHEBI:57783"/>
    </ligand>
</feature>
<dbReference type="AlphaFoldDB" id="A0A139ABI0"/>
<dbReference type="GO" id="GO:0070403">
    <property type="term" value="F:NAD+ binding"/>
    <property type="evidence" value="ECO:0007669"/>
    <property type="project" value="EnsemblFungi"/>
</dbReference>
<dbReference type="EMBL" id="KQ965772">
    <property type="protein sequence ID" value="KXS14029.1"/>
    <property type="molecule type" value="Genomic_DNA"/>
</dbReference>
<evidence type="ECO:0000256" key="7">
    <source>
        <dbReference type="ARBA" id="ARBA00022605"/>
    </source>
</evidence>
<dbReference type="Pfam" id="PF03447">
    <property type="entry name" value="NAD_binding_3"/>
    <property type="match status" value="1"/>
</dbReference>
<comment type="pathway">
    <text evidence="3 17">Amino-acid biosynthesis; L-methionine biosynthesis via de novo pathway; L-homoserine from L-aspartate: step 3/3.</text>
</comment>
<evidence type="ECO:0000256" key="18">
    <source>
        <dbReference type="RuleBase" id="RU004171"/>
    </source>
</evidence>
<dbReference type="GO" id="GO:0050661">
    <property type="term" value="F:NADP binding"/>
    <property type="evidence" value="ECO:0007669"/>
    <property type="project" value="InterPro"/>
</dbReference>
<dbReference type="FunFam" id="3.30.360.10:FF:000006">
    <property type="entry name" value="Bifunctional aspartokinase/homoserine dehydrogenase"/>
    <property type="match status" value="1"/>
</dbReference>
<evidence type="ECO:0000256" key="12">
    <source>
        <dbReference type="ARBA" id="ARBA00048841"/>
    </source>
</evidence>
<evidence type="ECO:0000256" key="11">
    <source>
        <dbReference type="ARBA" id="ARBA00023167"/>
    </source>
</evidence>